<dbReference type="OrthoDB" id="25571at2759"/>
<accession>A0A9P5MTY0</accession>
<dbReference type="EMBL" id="WHVB01000011">
    <property type="protein sequence ID" value="KAF8478580.1"/>
    <property type="molecule type" value="Genomic_DNA"/>
</dbReference>
<comment type="caution">
    <text evidence="4">The sequence shown here is derived from an EMBL/GenBank/DDBJ whole genome shotgun (WGS) entry which is preliminary data.</text>
</comment>
<dbReference type="Gene3D" id="2.40.50.140">
    <property type="entry name" value="Nucleic acid-binding proteins"/>
    <property type="match status" value="1"/>
</dbReference>
<organism evidence="4 5">
    <name type="scientific">Russula ochroleuca</name>
    <dbReference type="NCBI Taxonomy" id="152965"/>
    <lineage>
        <taxon>Eukaryota</taxon>
        <taxon>Fungi</taxon>
        <taxon>Dikarya</taxon>
        <taxon>Basidiomycota</taxon>
        <taxon>Agaricomycotina</taxon>
        <taxon>Agaricomycetes</taxon>
        <taxon>Russulales</taxon>
        <taxon>Russulaceae</taxon>
        <taxon>Russula</taxon>
    </lineage>
</organism>
<evidence type="ECO:0000313" key="5">
    <source>
        <dbReference type="Proteomes" id="UP000759537"/>
    </source>
</evidence>
<dbReference type="InterPro" id="IPR014892">
    <property type="entry name" value="RPA_C"/>
</dbReference>
<dbReference type="Proteomes" id="UP000759537">
    <property type="component" value="Unassembled WGS sequence"/>
</dbReference>
<feature type="region of interest" description="Disordered" evidence="2">
    <location>
        <begin position="48"/>
        <end position="79"/>
    </location>
</feature>
<feature type="compositionally biased region" description="Polar residues" evidence="2">
    <location>
        <begin position="48"/>
        <end position="60"/>
    </location>
</feature>
<comment type="similarity">
    <text evidence="1">Belongs to the replication factor A protein 2 family.</text>
</comment>
<evidence type="ECO:0000256" key="2">
    <source>
        <dbReference type="SAM" id="MobiDB-lite"/>
    </source>
</evidence>
<dbReference type="Gene3D" id="1.10.10.10">
    <property type="entry name" value="Winged helix-like DNA-binding domain superfamily/Winged helix DNA-binding domain"/>
    <property type="match status" value="1"/>
</dbReference>
<name>A0A9P5MTY0_9AGAM</name>
<dbReference type="InterPro" id="IPR012340">
    <property type="entry name" value="NA-bd_OB-fold"/>
</dbReference>
<feature type="compositionally biased region" description="Pro residues" evidence="2">
    <location>
        <begin position="127"/>
        <end position="140"/>
    </location>
</feature>
<feature type="region of interest" description="Disordered" evidence="2">
    <location>
        <begin position="121"/>
        <end position="148"/>
    </location>
</feature>
<reference evidence="4" key="2">
    <citation type="journal article" date="2020" name="Nat. Commun.">
        <title>Large-scale genome sequencing of mycorrhizal fungi provides insights into the early evolution of symbiotic traits.</title>
        <authorList>
            <person name="Miyauchi S."/>
            <person name="Kiss E."/>
            <person name="Kuo A."/>
            <person name="Drula E."/>
            <person name="Kohler A."/>
            <person name="Sanchez-Garcia M."/>
            <person name="Morin E."/>
            <person name="Andreopoulos B."/>
            <person name="Barry K.W."/>
            <person name="Bonito G."/>
            <person name="Buee M."/>
            <person name="Carver A."/>
            <person name="Chen C."/>
            <person name="Cichocki N."/>
            <person name="Clum A."/>
            <person name="Culley D."/>
            <person name="Crous P.W."/>
            <person name="Fauchery L."/>
            <person name="Girlanda M."/>
            <person name="Hayes R.D."/>
            <person name="Keri Z."/>
            <person name="LaButti K."/>
            <person name="Lipzen A."/>
            <person name="Lombard V."/>
            <person name="Magnuson J."/>
            <person name="Maillard F."/>
            <person name="Murat C."/>
            <person name="Nolan M."/>
            <person name="Ohm R.A."/>
            <person name="Pangilinan J."/>
            <person name="Pereira M.F."/>
            <person name="Perotto S."/>
            <person name="Peter M."/>
            <person name="Pfister S."/>
            <person name="Riley R."/>
            <person name="Sitrit Y."/>
            <person name="Stielow J.B."/>
            <person name="Szollosi G."/>
            <person name="Zifcakova L."/>
            <person name="Stursova M."/>
            <person name="Spatafora J.W."/>
            <person name="Tedersoo L."/>
            <person name="Vaario L.M."/>
            <person name="Yamada A."/>
            <person name="Yan M."/>
            <person name="Wang P."/>
            <person name="Xu J."/>
            <person name="Bruns T."/>
            <person name="Baldrian P."/>
            <person name="Vilgalys R."/>
            <person name="Dunand C."/>
            <person name="Henrissat B."/>
            <person name="Grigoriev I.V."/>
            <person name="Hibbett D."/>
            <person name="Nagy L.G."/>
            <person name="Martin F.M."/>
        </authorList>
    </citation>
    <scope>NUCLEOTIDE SEQUENCE</scope>
    <source>
        <strain evidence="4">Prilba</strain>
    </source>
</reference>
<dbReference type="Pfam" id="PF08784">
    <property type="entry name" value="RPA_C"/>
    <property type="match status" value="1"/>
</dbReference>
<evidence type="ECO:0000259" key="3">
    <source>
        <dbReference type="Pfam" id="PF08784"/>
    </source>
</evidence>
<evidence type="ECO:0000313" key="4">
    <source>
        <dbReference type="EMBL" id="KAF8478580.1"/>
    </source>
</evidence>
<sequence length="224" mass="24558">MGRLKVYNGVNQLNAEQIRPILDMHEFFFHCLEAIVGFISNPRLGASQSAPPTQLTMPVVSQSPPSTQQRATQTSSRTEDALTQNLGHLGLDLDTALETLEGLTLNEYSIEDLNELGILQEPSFTPQSPPRPPSLLPTDPPSEADNQPTLILDPYSSLTSLQRDIIIQIHDNVPHFPDGVHITVMYRLVGGPTVGQSEIWQAIEDLMDSGHIYSTIGGLLNVVD</sequence>
<proteinExistence type="inferred from homology"/>
<dbReference type="InterPro" id="IPR036388">
    <property type="entry name" value="WH-like_DNA-bd_sf"/>
</dbReference>
<dbReference type="AlphaFoldDB" id="A0A9P5MTY0"/>
<protein>
    <recommendedName>
        <fullName evidence="3">Replication protein A C-terminal domain-containing protein</fullName>
    </recommendedName>
</protein>
<keyword evidence="5" id="KW-1185">Reference proteome</keyword>
<reference evidence="4" key="1">
    <citation type="submission" date="2019-10" db="EMBL/GenBank/DDBJ databases">
        <authorList>
            <consortium name="DOE Joint Genome Institute"/>
            <person name="Kuo A."/>
            <person name="Miyauchi S."/>
            <person name="Kiss E."/>
            <person name="Drula E."/>
            <person name="Kohler A."/>
            <person name="Sanchez-Garcia M."/>
            <person name="Andreopoulos B."/>
            <person name="Barry K.W."/>
            <person name="Bonito G."/>
            <person name="Buee M."/>
            <person name="Carver A."/>
            <person name="Chen C."/>
            <person name="Cichocki N."/>
            <person name="Clum A."/>
            <person name="Culley D."/>
            <person name="Crous P.W."/>
            <person name="Fauchery L."/>
            <person name="Girlanda M."/>
            <person name="Hayes R."/>
            <person name="Keri Z."/>
            <person name="LaButti K."/>
            <person name="Lipzen A."/>
            <person name="Lombard V."/>
            <person name="Magnuson J."/>
            <person name="Maillard F."/>
            <person name="Morin E."/>
            <person name="Murat C."/>
            <person name="Nolan M."/>
            <person name="Ohm R."/>
            <person name="Pangilinan J."/>
            <person name="Pereira M."/>
            <person name="Perotto S."/>
            <person name="Peter M."/>
            <person name="Riley R."/>
            <person name="Sitrit Y."/>
            <person name="Stielow B."/>
            <person name="Szollosi G."/>
            <person name="Zifcakova L."/>
            <person name="Stursova M."/>
            <person name="Spatafora J.W."/>
            <person name="Tedersoo L."/>
            <person name="Vaario L.-M."/>
            <person name="Yamada A."/>
            <person name="Yan M."/>
            <person name="Wang P."/>
            <person name="Xu J."/>
            <person name="Bruns T."/>
            <person name="Baldrian P."/>
            <person name="Vilgalys R."/>
            <person name="Henrissat B."/>
            <person name="Grigoriev I.V."/>
            <person name="Hibbett D."/>
            <person name="Nagy L.G."/>
            <person name="Martin F.M."/>
        </authorList>
    </citation>
    <scope>NUCLEOTIDE SEQUENCE</scope>
    <source>
        <strain evidence="4">Prilba</strain>
    </source>
</reference>
<gene>
    <name evidence="4" type="ORF">DFH94DRAFT_62091</name>
</gene>
<feature type="compositionally biased region" description="Low complexity" evidence="2">
    <location>
        <begin position="61"/>
        <end position="76"/>
    </location>
</feature>
<feature type="domain" description="Replication protein A C-terminal" evidence="3">
    <location>
        <begin position="148"/>
        <end position="216"/>
    </location>
</feature>
<evidence type="ECO:0000256" key="1">
    <source>
        <dbReference type="ARBA" id="ARBA00007815"/>
    </source>
</evidence>